<dbReference type="RefSeq" id="WP_126251213.1">
    <property type="nucleotide sequence ID" value="NZ_CP048760.1"/>
</dbReference>
<dbReference type="CDD" id="cd06261">
    <property type="entry name" value="TM_PBP2"/>
    <property type="match status" value="1"/>
</dbReference>
<reference evidence="9" key="1">
    <citation type="submission" date="2018-05" db="EMBL/GenBank/DDBJ databases">
        <authorList>
            <consortium name="PulseNet: The National Subtyping Network for Foodborne Disease Surveillance"/>
            <person name="Tarr C.L."/>
            <person name="Trees E."/>
            <person name="Katz L.S."/>
            <person name="Carleton-Romer H.A."/>
            <person name="Stroika S."/>
            <person name="Kucerova Z."/>
            <person name="Roache K.F."/>
            <person name="Sabol A.L."/>
            <person name="Besser J."/>
            <person name="Gerner-Smidt P."/>
        </authorList>
    </citation>
    <scope>NUCLEOTIDE SEQUENCE</scope>
    <source>
        <strain evidence="9">PNUSAC002059</strain>
    </source>
</reference>
<evidence type="ECO:0000259" key="8">
    <source>
        <dbReference type="PROSITE" id="PS50928"/>
    </source>
</evidence>
<dbReference type="InterPro" id="IPR000515">
    <property type="entry name" value="MetI-like"/>
</dbReference>
<feature type="transmembrane region" description="Helical" evidence="7">
    <location>
        <begin position="183"/>
        <end position="211"/>
    </location>
</feature>
<dbReference type="GO" id="GO:0005886">
    <property type="term" value="C:plasma membrane"/>
    <property type="evidence" value="ECO:0007669"/>
    <property type="project" value="UniProtKB-SubCell"/>
</dbReference>
<evidence type="ECO:0000256" key="1">
    <source>
        <dbReference type="ARBA" id="ARBA00004651"/>
    </source>
</evidence>
<dbReference type="EMBL" id="AACHBK010000002">
    <property type="protein sequence ID" value="EAK5383917.1"/>
    <property type="molecule type" value="Genomic_DNA"/>
</dbReference>
<feature type="transmembrane region" description="Helical" evidence="7">
    <location>
        <begin position="126"/>
        <end position="145"/>
    </location>
</feature>
<accession>A0A5T0XTW2</accession>
<feature type="transmembrane region" description="Helical" evidence="7">
    <location>
        <begin position="70"/>
        <end position="90"/>
    </location>
</feature>
<evidence type="ECO:0000313" key="9">
    <source>
        <dbReference type="EMBL" id="EAK5383917.1"/>
    </source>
</evidence>
<comment type="caution">
    <text evidence="9">The sequence shown here is derived from an EMBL/GenBank/DDBJ whole genome shotgun (WGS) entry which is preliminary data.</text>
</comment>
<evidence type="ECO:0000256" key="5">
    <source>
        <dbReference type="ARBA" id="ARBA00022989"/>
    </source>
</evidence>
<evidence type="ECO:0000256" key="2">
    <source>
        <dbReference type="ARBA" id="ARBA00022448"/>
    </source>
</evidence>
<dbReference type="SUPFAM" id="SSF161098">
    <property type="entry name" value="MetI-like"/>
    <property type="match status" value="1"/>
</dbReference>
<dbReference type="PANTHER" id="PTHR43386">
    <property type="entry name" value="OLIGOPEPTIDE TRANSPORT SYSTEM PERMEASE PROTEIN APPC"/>
    <property type="match status" value="1"/>
</dbReference>
<evidence type="ECO:0000256" key="6">
    <source>
        <dbReference type="ARBA" id="ARBA00023136"/>
    </source>
</evidence>
<keyword evidence="5 7" id="KW-1133">Transmembrane helix</keyword>
<keyword evidence="2 7" id="KW-0813">Transport</keyword>
<keyword evidence="3" id="KW-1003">Cell membrane</keyword>
<keyword evidence="6 7" id="KW-0472">Membrane</keyword>
<dbReference type="PANTHER" id="PTHR43386:SF1">
    <property type="entry name" value="D,D-DIPEPTIDE TRANSPORT SYSTEM PERMEASE PROTEIN DDPC-RELATED"/>
    <property type="match status" value="1"/>
</dbReference>
<feature type="transmembrane region" description="Helical" evidence="7">
    <location>
        <begin position="102"/>
        <end position="120"/>
    </location>
</feature>
<sequence length="264" mass="30421">MILFKFLIILAPLIFLFLCALFAPCLTPFDILSTHLENLHQAPNFTYILGTDFLGRDLFSRLLFALRNSLIVGVGGSLLSIIFALCYLFLARCFFYVFWMRILEFFLALPAFLLMMFFQSMITSDVFLMIFLIALIHWCFIARIIESELKRLENLDFYKANIVLGRTKFRAFFKDLIPALKTLIFTLFIFNIVHAIATEATLSFFGLGLGFEIPTLGTLLSESSKAVFIGAWWMILFPLLSLLLLFLPLLWLGNFLQKIWGIRS</sequence>
<name>A0A5T0XTW2_CAMJU</name>
<keyword evidence="4 7" id="KW-0812">Transmembrane</keyword>
<proteinExistence type="inferred from homology"/>
<dbReference type="GO" id="GO:0071916">
    <property type="term" value="F:dipeptide transmembrane transporter activity"/>
    <property type="evidence" value="ECO:0007669"/>
    <property type="project" value="TreeGrafter"/>
</dbReference>
<dbReference type="PROSITE" id="PS50928">
    <property type="entry name" value="ABC_TM1"/>
    <property type="match status" value="1"/>
</dbReference>
<protein>
    <submittedName>
        <fullName evidence="9">ABC transporter permease subunit</fullName>
    </submittedName>
</protein>
<dbReference type="InterPro" id="IPR035906">
    <property type="entry name" value="MetI-like_sf"/>
</dbReference>
<evidence type="ECO:0000256" key="4">
    <source>
        <dbReference type="ARBA" id="ARBA00022692"/>
    </source>
</evidence>
<evidence type="ECO:0000256" key="7">
    <source>
        <dbReference type="RuleBase" id="RU363032"/>
    </source>
</evidence>
<dbReference type="Pfam" id="PF00528">
    <property type="entry name" value="BPD_transp_1"/>
    <property type="match status" value="1"/>
</dbReference>
<organism evidence="9">
    <name type="scientific">Campylobacter jejuni</name>
    <dbReference type="NCBI Taxonomy" id="197"/>
    <lineage>
        <taxon>Bacteria</taxon>
        <taxon>Pseudomonadati</taxon>
        <taxon>Campylobacterota</taxon>
        <taxon>Epsilonproteobacteria</taxon>
        <taxon>Campylobacterales</taxon>
        <taxon>Campylobacteraceae</taxon>
        <taxon>Campylobacter</taxon>
    </lineage>
</organism>
<gene>
    <name evidence="9" type="ORF">CDX23_01195</name>
</gene>
<dbReference type="AlphaFoldDB" id="A0A5T0XTW2"/>
<dbReference type="InterPro" id="IPR050366">
    <property type="entry name" value="BP-dependent_transpt_permease"/>
</dbReference>
<dbReference type="Gene3D" id="1.10.3720.10">
    <property type="entry name" value="MetI-like"/>
    <property type="match status" value="1"/>
</dbReference>
<feature type="transmembrane region" description="Helical" evidence="7">
    <location>
        <begin position="231"/>
        <end position="253"/>
    </location>
</feature>
<comment type="similarity">
    <text evidence="7">Belongs to the binding-protein-dependent transport system permease family.</text>
</comment>
<comment type="subcellular location">
    <subcellularLocation>
        <location evidence="1 7">Cell membrane</location>
        <topology evidence="1 7">Multi-pass membrane protein</topology>
    </subcellularLocation>
</comment>
<evidence type="ECO:0000256" key="3">
    <source>
        <dbReference type="ARBA" id="ARBA00022475"/>
    </source>
</evidence>
<feature type="domain" description="ABC transmembrane type-1" evidence="8">
    <location>
        <begin position="66"/>
        <end position="253"/>
    </location>
</feature>